<evidence type="ECO:0000256" key="1">
    <source>
        <dbReference type="SAM" id="MobiDB-lite"/>
    </source>
</evidence>
<sequence length="72" mass="8090">MNKRQELSPEGSAPAAKKRRSGSENRQRNHQVKLSLLGIEHARLQQLARDAGLPNIQQYILHRLEPDLAPAS</sequence>
<evidence type="ECO:0000313" key="2">
    <source>
        <dbReference type="EMBL" id="ORA44063.1"/>
    </source>
</evidence>
<dbReference type="EMBL" id="MVHL01000047">
    <property type="protein sequence ID" value="ORA44063.1"/>
    <property type="molecule type" value="Genomic_DNA"/>
</dbReference>
<feature type="region of interest" description="Disordered" evidence="1">
    <location>
        <begin position="1"/>
        <end position="30"/>
    </location>
</feature>
<dbReference type="Proteomes" id="UP000192293">
    <property type="component" value="Unassembled WGS sequence"/>
</dbReference>
<reference evidence="2 3" key="1">
    <citation type="submission" date="2017-02" db="EMBL/GenBank/DDBJ databases">
        <title>The new phylogeny of genus Mycobacterium.</title>
        <authorList>
            <person name="Tortoli E."/>
            <person name="Trovato A."/>
            <person name="Cirillo D.M."/>
        </authorList>
    </citation>
    <scope>NUCLEOTIDE SEQUENCE [LARGE SCALE GENOMIC DNA]</scope>
    <source>
        <strain evidence="2 3">DSM 45439</strain>
    </source>
</reference>
<evidence type="ECO:0000313" key="3">
    <source>
        <dbReference type="Proteomes" id="UP000192293"/>
    </source>
</evidence>
<accession>A0ABX3S7M7</accession>
<protein>
    <submittedName>
        <fullName evidence="2">Uncharacterized protein</fullName>
    </submittedName>
</protein>
<keyword evidence="3" id="KW-1185">Reference proteome</keyword>
<proteinExistence type="predicted"/>
<name>A0ABX3S7M7_MYCBC</name>
<gene>
    <name evidence="2" type="ORF">BST19_22260</name>
</gene>
<comment type="caution">
    <text evidence="2">The sequence shown here is derived from an EMBL/GenBank/DDBJ whole genome shotgun (WGS) entry which is preliminary data.</text>
</comment>
<organism evidence="2 3">
    <name type="scientific">Mycobacterium bouchedurhonense</name>
    <dbReference type="NCBI Taxonomy" id="701041"/>
    <lineage>
        <taxon>Bacteria</taxon>
        <taxon>Bacillati</taxon>
        <taxon>Actinomycetota</taxon>
        <taxon>Actinomycetes</taxon>
        <taxon>Mycobacteriales</taxon>
        <taxon>Mycobacteriaceae</taxon>
        <taxon>Mycobacterium</taxon>
        <taxon>Mycobacterium avium complex (MAC)</taxon>
    </lineage>
</organism>